<accession>A0A0U3KVM2</accession>
<name>A0A0U3KVM2_STRGL</name>
<dbReference type="GeneID" id="27786665"/>
<evidence type="ECO:0000313" key="1">
    <source>
        <dbReference type="EMBL" id="ALU98353.1"/>
    </source>
</evidence>
<dbReference type="KEGG" id="sgb:WQO_30025"/>
<dbReference type="AlphaFoldDB" id="A0A0U3KVM2"/>
<gene>
    <name evidence="1" type="ORF">WQO_30025</name>
</gene>
<protein>
    <submittedName>
        <fullName evidence="1">Uncharacterized protein</fullName>
    </submittedName>
</protein>
<sequence length="135" mass="14841">MDRRLPRADVLLAIMGPPHISDMVTSAVRLAQALLERGATVHIWTCGHATGLTSAALGDSKPRNVVNWSYDYPSGAALAAELLDAFPDRLSWYSCRFCTEERGSAPHMSRIKQRPPFKFTEHLDAVDSALFLGVC</sequence>
<dbReference type="STRING" id="1172567.WQO_30025"/>
<evidence type="ECO:0000313" key="2">
    <source>
        <dbReference type="Proteomes" id="UP000064183"/>
    </source>
</evidence>
<reference evidence="1 2" key="1">
    <citation type="journal article" date="2012" name="J. Bacteriol.">
        <title>Draft genome sequence of Streptomyces globisporus C-1027, which produces an antitumor antibiotic consisting of a nine-membered enediyne with a chromoprotein.</title>
        <authorList>
            <person name="Wang L."/>
            <person name="Wang S."/>
            <person name="He Q."/>
            <person name="Yu T."/>
            <person name="Li Q."/>
            <person name="Hong B."/>
        </authorList>
    </citation>
    <scope>NUCLEOTIDE SEQUENCE [LARGE SCALE GENOMIC DNA]</scope>
    <source>
        <strain evidence="1 2">C-1027</strain>
    </source>
</reference>
<dbReference type="SUPFAM" id="SSF75169">
    <property type="entry name" value="DsrEFH-like"/>
    <property type="match status" value="1"/>
</dbReference>
<dbReference type="Proteomes" id="UP000064183">
    <property type="component" value="Chromosome"/>
</dbReference>
<organism evidence="1 2">
    <name type="scientific">Streptomyces globisporus C-1027</name>
    <dbReference type="NCBI Taxonomy" id="1172567"/>
    <lineage>
        <taxon>Bacteria</taxon>
        <taxon>Bacillati</taxon>
        <taxon>Actinomycetota</taxon>
        <taxon>Actinomycetes</taxon>
        <taxon>Kitasatosporales</taxon>
        <taxon>Streptomycetaceae</taxon>
        <taxon>Streptomyces</taxon>
    </lineage>
</organism>
<dbReference type="EMBL" id="CP013738">
    <property type="protein sequence ID" value="ALU98353.1"/>
    <property type="molecule type" value="Genomic_DNA"/>
</dbReference>
<dbReference type="RefSeq" id="WP_010058224.1">
    <property type="nucleotide sequence ID" value="NZ_CP013738.1"/>
</dbReference>
<proteinExistence type="predicted"/>
<dbReference type="InterPro" id="IPR027396">
    <property type="entry name" value="DsrEFH-like"/>
</dbReference>